<protein>
    <recommendedName>
        <fullName evidence="3">Heterokaryon incompatibility domain-containing protein</fullName>
    </recommendedName>
</protein>
<gene>
    <name evidence="1" type="ORF">H2200_011670</name>
</gene>
<keyword evidence="2" id="KW-1185">Reference proteome</keyword>
<dbReference type="PANTHER" id="PTHR39596">
    <property type="match status" value="1"/>
</dbReference>
<comment type="caution">
    <text evidence="1">The sequence shown here is derived from an EMBL/GenBank/DDBJ whole genome shotgun (WGS) entry which is preliminary data.</text>
</comment>
<evidence type="ECO:0000313" key="1">
    <source>
        <dbReference type="EMBL" id="KAJ9604147.1"/>
    </source>
</evidence>
<dbReference type="EMBL" id="JAPDRK010000020">
    <property type="protein sequence ID" value="KAJ9604147.1"/>
    <property type="molecule type" value="Genomic_DNA"/>
</dbReference>
<dbReference type="Proteomes" id="UP001172673">
    <property type="component" value="Unassembled WGS sequence"/>
</dbReference>
<accession>A0AA39CDG1</accession>
<dbReference type="PANTHER" id="PTHR39596:SF2">
    <property type="entry name" value="HET DOMAIN PROTEIN (AFU_ORTHOLOGUE AFUA_1G17550)-RELATED"/>
    <property type="match status" value="1"/>
</dbReference>
<evidence type="ECO:0008006" key="3">
    <source>
        <dbReference type="Google" id="ProtNLM"/>
    </source>
</evidence>
<name>A0AA39CDG1_9EURO</name>
<evidence type="ECO:0000313" key="2">
    <source>
        <dbReference type="Proteomes" id="UP001172673"/>
    </source>
</evidence>
<proteinExistence type="predicted"/>
<reference evidence="1" key="1">
    <citation type="submission" date="2022-10" db="EMBL/GenBank/DDBJ databases">
        <title>Culturing micro-colonial fungi from biological soil crusts in the Mojave desert and describing Neophaeococcomyces mojavensis, and introducing the new genera and species Taxawa tesnikishii.</title>
        <authorList>
            <person name="Kurbessoian T."/>
            <person name="Stajich J.E."/>
        </authorList>
    </citation>
    <scope>NUCLEOTIDE SEQUENCE</scope>
    <source>
        <strain evidence="1">TK_41</strain>
    </source>
</reference>
<sequence length="780" mass="88566">MEHLPRVADPALPPIKVPYLDKREWGDNTYASYPRLRGWDKERLLGGDFSQHGPRKTEEFLQTWLYFGMLKEVFAVKIDSRHFVRSNRLGERFITTKHLPIYTSELEIMFFKLLEDDPPPAHNEEQSSSERKVERHFIRAHACLSEVATLLNDYIIPLEDDGPLRGEILLSILVLGSSLSQMMLQLRDRLLDVKYIVGPYNFRITWPQSKLLKAYMLDAGWCPNEYERLAGTMAVPSVYYASSLQRSGRGNNHSRCSTERCIANNVDEEKYTTSHATEGCRCEHLEPSPEKLKAILEDGGHPLIQISIRETPLECDIDVVDSRAVSKYVALSHVWSDGLGNTIRNSLPKCQLIRLRTVVEASYGHYGEPANSSFDKGMSWMKQMACKFSTPVPIWIDTLCVPLERKLRKLAISRLRQTYLEANRVLVLDAELQRSPFNSLAEALMRLNCSGWLRRLWTLQEGILARSNLYIQFSDRVVNLKKASEDLLVQASLGPLLCHPIFEDICATALRKAVILDSNVQWCSKIVRLWEMLCWRTSTRDGDSPIVLASLLGIDTFELQGIPVDQRMKAIYSSLNVFPQAILFVSGKRIREEGMTWAPAGFQKPTDALLRNIAPGYPTDRGLLVTYPGLLFLPEMRPQHEVFPIFDIDGMQSFTINPEIEEDTPPWEAMRSLKNLAIIVKPTDGDMITTGNVTDWRNGLNTEAHLWGVLVSIYGEDRRAKAGSSVLYARYQCRVRISNAADVGDVKDHTNPVDFADLAGQPEQGVRARSRPSNQRWCIG</sequence>
<organism evidence="1 2">
    <name type="scientific">Cladophialophora chaetospira</name>
    <dbReference type="NCBI Taxonomy" id="386627"/>
    <lineage>
        <taxon>Eukaryota</taxon>
        <taxon>Fungi</taxon>
        <taxon>Dikarya</taxon>
        <taxon>Ascomycota</taxon>
        <taxon>Pezizomycotina</taxon>
        <taxon>Eurotiomycetes</taxon>
        <taxon>Chaetothyriomycetidae</taxon>
        <taxon>Chaetothyriales</taxon>
        <taxon>Herpotrichiellaceae</taxon>
        <taxon>Cladophialophora</taxon>
    </lineage>
</organism>
<dbReference type="AlphaFoldDB" id="A0AA39CDG1"/>